<organism evidence="1 2">
    <name type="scientific">Paraburkholderia atlantica</name>
    <dbReference type="NCBI Taxonomy" id="2654982"/>
    <lineage>
        <taxon>Bacteria</taxon>
        <taxon>Pseudomonadati</taxon>
        <taxon>Pseudomonadota</taxon>
        <taxon>Betaproteobacteria</taxon>
        <taxon>Burkholderiales</taxon>
        <taxon>Burkholderiaceae</taxon>
        <taxon>Paraburkholderia</taxon>
    </lineage>
</organism>
<dbReference type="AlphaFoldDB" id="A0A7W8Q526"/>
<reference evidence="1 2" key="1">
    <citation type="submission" date="2020-08" db="EMBL/GenBank/DDBJ databases">
        <title>Genomic Encyclopedia of Type Strains, Phase IV (KMG-V): Genome sequencing to study the core and pangenomes of soil and plant-associated prokaryotes.</title>
        <authorList>
            <person name="Whitman W."/>
        </authorList>
    </citation>
    <scope>NUCLEOTIDE SEQUENCE [LARGE SCALE GENOMIC DNA]</scope>
    <source>
        <strain evidence="1 2">JPY158</strain>
    </source>
</reference>
<dbReference type="Proteomes" id="UP000592780">
    <property type="component" value="Unassembled WGS sequence"/>
</dbReference>
<dbReference type="RefSeq" id="WP_018436375.1">
    <property type="nucleotide sequence ID" value="NZ_JACHDD010000003.1"/>
</dbReference>
<sequence>MTAAVASALLELSAATVEPMAKAVVMVKVVEAANTAAKEYAWLTARRTPGIEITRIGRIRRARVVITWLRSAIYRAKQQHGKQNLCLHDSNLPYPVLSTFAATIRSRWRGGAVTRGMFCVAGGTFCMSCAAVVVFDRLSAAASTE</sequence>
<proteinExistence type="predicted"/>
<accession>A0A7W8Q526</accession>
<keyword evidence="2" id="KW-1185">Reference proteome</keyword>
<gene>
    <name evidence="1" type="ORF">HDG40_001985</name>
</gene>
<evidence type="ECO:0000313" key="1">
    <source>
        <dbReference type="EMBL" id="MBB5423841.1"/>
    </source>
</evidence>
<evidence type="ECO:0000313" key="2">
    <source>
        <dbReference type="Proteomes" id="UP000592780"/>
    </source>
</evidence>
<protein>
    <submittedName>
        <fullName evidence="1">Uncharacterized protein</fullName>
    </submittedName>
</protein>
<name>A0A7W8Q526_PARAM</name>
<dbReference type="EMBL" id="JACHDD010000003">
    <property type="protein sequence ID" value="MBB5423841.1"/>
    <property type="molecule type" value="Genomic_DNA"/>
</dbReference>
<comment type="caution">
    <text evidence="1">The sequence shown here is derived from an EMBL/GenBank/DDBJ whole genome shotgun (WGS) entry which is preliminary data.</text>
</comment>